<gene>
    <name evidence="1" type="ORF">RUM4293_04444</name>
</gene>
<dbReference type="EMBL" id="CYPS01000067">
    <property type="protein sequence ID" value="CUH45528.1"/>
    <property type="molecule type" value="Genomic_DNA"/>
</dbReference>
<sequence>MLEEAQKRISTLQSRMKENGVECAVCTDESSVPILLGIRNLSQSKLIFAIAVNCSFPPNPAQVV</sequence>
<keyword evidence="2" id="KW-1185">Reference proteome</keyword>
<proteinExistence type="predicted"/>
<evidence type="ECO:0000313" key="2">
    <source>
        <dbReference type="Proteomes" id="UP000050786"/>
    </source>
</evidence>
<accession>A0A0P1E9Z1</accession>
<name>A0A0P1E9Z1_9RHOB</name>
<evidence type="ECO:0000313" key="1">
    <source>
        <dbReference type="EMBL" id="CUH45528.1"/>
    </source>
</evidence>
<protein>
    <submittedName>
        <fullName evidence="1">Uncharacterized protein</fullName>
    </submittedName>
</protein>
<reference evidence="2" key="1">
    <citation type="submission" date="2015-09" db="EMBL/GenBank/DDBJ databases">
        <authorList>
            <person name="Rodrigo-Torres L."/>
            <person name="Arahal D.R."/>
        </authorList>
    </citation>
    <scope>NUCLEOTIDE SEQUENCE [LARGE SCALE GENOMIC DNA]</scope>
    <source>
        <strain evidence="2">CECT 4293</strain>
    </source>
</reference>
<dbReference type="AlphaFoldDB" id="A0A0P1E9Z1"/>
<dbReference type="Proteomes" id="UP000050786">
    <property type="component" value="Unassembled WGS sequence"/>
</dbReference>
<organism evidence="1 2">
    <name type="scientific">Ruegeria atlantica</name>
    <dbReference type="NCBI Taxonomy" id="81569"/>
    <lineage>
        <taxon>Bacteria</taxon>
        <taxon>Pseudomonadati</taxon>
        <taxon>Pseudomonadota</taxon>
        <taxon>Alphaproteobacteria</taxon>
        <taxon>Rhodobacterales</taxon>
        <taxon>Roseobacteraceae</taxon>
        <taxon>Ruegeria</taxon>
    </lineage>
</organism>